<dbReference type="EMBL" id="CP065956">
    <property type="protein sequence ID" value="QSR87468.1"/>
    <property type="molecule type" value="Genomic_DNA"/>
</dbReference>
<dbReference type="InterPro" id="IPR016155">
    <property type="entry name" value="Mopterin_synth/thiamin_S_b"/>
</dbReference>
<gene>
    <name evidence="1" type="primary">thiS</name>
    <name evidence="1" type="ORF">EM20IM_03860</name>
</gene>
<dbReference type="Gene3D" id="3.10.20.30">
    <property type="match status" value="1"/>
</dbReference>
<dbReference type="PANTHER" id="PTHR34472">
    <property type="entry name" value="SULFUR CARRIER PROTEIN THIS"/>
    <property type="match status" value="1"/>
</dbReference>
<dbReference type="InterPro" id="IPR010035">
    <property type="entry name" value="Thi_S"/>
</dbReference>
<dbReference type="SUPFAM" id="SSF54285">
    <property type="entry name" value="MoaD/ThiS"/>
    <property type="match status" value="1"/>
</dbReference>
<reference evidence="1 2" key="1">
    <citation type="submission" date="2020-12" db="EMBL/GenBank/DDBJ databases">
        <authorList>
            <person name="Awala S.I."/>
            <person name="Gwak J.-H."/>
            <person name="Kim S.-J."/>
            <person name="Rhee S.-K."/>
        </authorList>
    </citation>
    <scope>NUCLEOTIDE SEQUENCE [LARGE SCALE GENOMIC DNA]</scope>
    <source>
        <strain evidence="1 2">IT5</strain>
    </source>
</reference>
<protein>
    <submittedName>
        <fullName evidence="1">Sulfur carrier protein ThiS</fullName>
    </submittedName>
</protein>
<proteinExistence type="predicted"/>
<evidence type="ECO:0000313" key="2">
    <source>
        <dbReference type="Proteomes" id="UP000663088"/>
    </source>
</evidence>
<dbReference type="InterPro" id="IPR012675">
    <property type="entry name" value="Beta-grasp_dom_sf"/>
</dbReference>
<evidence type="ECO:0000313" key="1">
    <source>
        <dbReference type="EMBL" id="QSR87468.1"/>
    </source>
</evidence>
<dbReference type="PANTHER" id="PTHR34472:SF1">
    <property type="entry name" value="SULFUR CARRIER PROTEIN THIS"/>
    <property type="match status" value="1"/>
</dbReference>
<dbReference type="InterPro" id="IPR003749">
    <property type="entry name" value="ThiS/MoaD-like"/>
</dbReference>
<dbReference type="CDD" id="cd00565">
    <property type="entry name" value="Ubl_ThiS"/>
    <property type="match status" value="1"/>
</dbReference>
<name>A0ABX7PXT7_9BACT</name>
<keyword evidence="2" id="KW-1185">Reference proteome</keyword>
<accession>A0ABX7PXT7</accession>
<organism evidence="1 2">
    <name type="scientific">Candidatus Methylacidiphilum infernorum</name>
    <dbReference type="NCBI Taxonomy" id="511746"/>
    <lineage>
        <taxon>Bacteria</taxon>
        <taxon>Pseudomonadati</taxon>
        <taxon>Verrucomicrobiota</taxon>
        <taxon>Methylacidiphilae</taxon>
        <taxon>Methylacidiphilales</taxon>
        <taxon>Methylacidiphilaceae</taxon>
        <taxon>Methylacidiphilum (ex Ratnadevi et al. 2023)</taxon>
    </lineage>
</organism>
<dbReference type="NCBIfam" id="TIGR01683">
    <property type="entry name" value="thiS"/>
    <property type="match status" value="1"/>
</dbReference>
<sequence>MEGLGNMSKQVQITVNGKVMSVAENTSVLMLLKELNLDPNAVFVEMNKTALLKKEYGSTVLKDKDKIELVQVTAGG</sequence>
<dbReference type="Pfam" id="PF02597">
    <property type="entry name" value="ThiS"/>
    <property type="match status" value="1"/>
</dbReference>
<dbReference type="Proteomes" id="UP000663088">
    <property type="component" value="Chromosome"/>
</dbReference>